<protein>
    <recommendedName>
        <fullName evidence="5">LysM domain-containing protein</fullName>
    </recommendedName>
</protein>
<accession>A0A1Q2GW18</accession>
<feature type="region of interest" description="Disordered" evidence="1">
    <location>
        <begin position="745"/>
        <end position="778"/>
    </location>
</feature>
<evidence type="ECO:0000313" key="4">
    <source>
        <dbReference type="Proteomes" id="UP000188243"/>
    </source>
</evidence>
<evidence type="ECO:0000256" key="2">
    <source>
        <dbReference type="SAM" id="Phobius"/>
    </source>
</evidence>
<sequence>MLVQSQSANLQAVSSSSKDETHVEEYWFTYDGNNRVVHDGGSLSGGAITTRTQGQYIAYNKAGQQSVLVGANTRGAQQFIYNSWGQVAEVNDYLNKTDANLYDARATLANTPNHANWRVNTQFEYDAVGRVTENRDYYHANASLYIPFEGRQGEPDWAVTVFYGGAIKQSTSTKYNQAGEVVRVEQKKVEVDLRRKLEEAIPNKYEGISRTIYASSPWTASSLKTQSISQDYKYKVAGRVDSYAYYQKSDLPSGVNQLVHRFHKQYEGRDTYLESTTFGSGDNSHKDSRHLQDAQTRSSYDANGNRTRIEEHITDSRYTGDKKVNARYMRFDAEGKLLSKVTGEQRRLLTDADLVTKRTSFNLKTGELIDWQTTVAKNVGFTEDTDYAGRGMGSYHLYSGSNYLGEINKSGSNSIKEQHFKAPGANDASIMARHQVQGGDTLKGIAKLYYGSEDLWYVIADLNGLGAGSELLEGVMLDIPARANNFNSHDNFKPMNLGEIVGNTDPSLPYIPPPPEAGCNAVASIVMIAVAVVATIATAGAAAGAGYGALMSTGASSLLGANIGAAVVGGFVGSVVSQAVGKTIGAIDSFSLKNAIASGLTAGATAGVGAAMGVGATAAKEGLTVIKEGAKLATLTSTGRAIQAGVGAISSAAANKLVGNQASFRWGNVAASALTSAVAPGDYGAIGKGIMNPISGIIQSGIQSGIQYGADKLFGNQASWNFGNVAVDAFGNALGNSIVAGLSSTPKSTNSATTSPKHTGNTQSVGTTGGAPASQGAVDINPENALARWNRLEASGGLDSLSDDAYYSLATAANSIENATRPITSFDRFNRLVNHSNMIRQQLNSDLATKAQSVQRTQSLIANNQDWVDRNTTTMGRVPQGFDLESSLIGSIDWTDMSQAYAPGPWREEFSKYAIRFNA</sequence>
<dbReference type="CDD" id="cd00118">
    <property type="entry name" value="LysM"/>
    <property type="match status" value="1"/>
</dbReference>
<feature type="region of interest" description="Disordered" evidence="1">
    <location>
        <begin position="273"/>
        <end position="303"/>
    </location>
</feature>
<evidence type="ECO:0000313" key="3">
    <source>
        <dbReference type="EMBL" id="AQP99304.1"/>
    </source>
</evidence>
<feature type="compositionally biased region" description="Polar residues" evidence="1">
    <location>
        <begin position="293"/>
        <end position="303"/>
    </location>
</feature>
<name>A0A1Q2GW18_9GAMM</name>
<evidence type="ECO:0000256" key="1">
    <source>
        <dbReference type="SAM" id="MobiDB-lite"/>
    </source>
</evidence>
<keyword evidence="2" id="KW-1133">Transmembrane helix</keyword>
<feature type="compositionally biased region" description="Basic and acidic residues" evidence="1">
    <location>
        <begin position="283"/>
        <end position="292"/>
    </location>
</feature>
<proteinExistence type="predicted"/>
<keyword evidence="2" id="KW-0472">Membrane</keyword>
<gene>
    <name evidence="3" type="ORF">B0W48_05475</name>
</gene>
<dbReference type="EMBL" id="CP019628">
    <property type="protein sequence ID" value="AQP99304.1"/>
    <property type="molecule type" value="Genomic_DNA"/>
</dbReference>
<dbReference type="AlphaFoldDB" id="A0A1Q2GW18"/>
<dbReference type="KEGG" id="paln:B0W48_05475"/>
<feature type="transmembrane region" description="Helical" evidence="2">
    <location>
        <begin position="521"/>
        <end position="547"/>
    </location>
</feature>
<feature type="compositionally biased region" description="Polar residues" evidence="1">
    <location>
        <begin position="745"/>
        <end position="766"/>
    </location>
</feature>
<reference evidence="3 4" key="1">
    <citation type="submission" date="2017-02" db="EMBL/GenBank/DDBJ databases">
        <title>Complete genome sequence of the cold-active Pseudoalteromonas aliena strain EH1 isolated from Arctic seawater.</title>
        <authorList>
            <person name="Kim E."/>
            <person name="Heo E."/>
            <person name="Kim H."/>
            <person name="Kim D."/>
        </authorList>
    </citation>
    <scope>NUCLEOTIDE SEQUENCE [LARGE SCALE GENOMIC DNA]</scope>
    <source>
        <strain evidence="3 4">EH1</strain>
    </source>
</reference>
<keyword evidence="2" id="KW-0812">Transmembrane</keyword>
<evidence type="ECO:0008006" key="5">
    <source>
        <dbReference type="Google" id="ProtNLM"/>
    </source>
</evidence>
<dbReference type="Gene3D" id="3.10.350.10">
    <property type="entry name" value="LysM domain"/>
    <property type="match status" value="1"/>
</dbReference>
<organism evidence="3 4">
    <name type="scientific">Pseudoalteromonas aliena</name>
    <dbReference type="NCBI Taxonomy" id="247523"/>
    <lineage>
        <taxon>Bacteria</taxon>
        <taxon>Pseudomonadati</taxon>
        <taxon>Pseudomonadota</taxon>
        <taxon>Gammaproteobacteria</taxon>
        <taxon>Alteromonadales</taxon>
        <taxon>Pseudoalteromonadaceae</taxon>
        <taxon>Pseudoalteromonas</taxon>
    </lineage>
</organism>
<feature type="compositionally biased region" description="Polar residues" evidence="1">
    <location>
        <begin position="273"/>
        <end position="282"/>
    </location>
</feature>
<feature type="transmembrane region" description="Helical" evidence="2">
    <location>
        <begin position="559"/>
        <end position="580"/>
    </location>
</feature>
<dbReference type="Proteomes" id="UP000188243">
    <property type="component" value="Chromosome"/>
</dbReference>
<dbReference type="InterPro" id="IPR036779">
    <property type="entry name" value="LysM_dom_sf"/>
</dbReference>
<dbReference type="InterPro" id="IPR018392">
    <property type="entry name" value="LysM"/>
</dbReference>